<comment type="caution">
    <text evidence="2">The sequence shown here is derived from an EMBL/GenBank/DDBJ whole genome shotgun (WGS) entry which is preliminary data.</text>
</comment>
<dbReference type="AlphaFoldDB" id="A0A6I4NLB4"/>
<keyword evidence="1" id="KW-0472">Membrane</keyword>
<dbReference type="InterPro" id="IPR025407">
    <property type="entry name" value="DUF4133"/>
</dbReference>
<evidence type="ECO:0000313" key="2">
    <source>
        <dbReference type="EMBL" id="MWB94941.1"/>
    </source>
</evidence>
<feature type="transmembrane region" description="Helical" evidence="1">
    <location>
        <begin position="51"/>
        <end position="69"/>
    </location>
</feature>
<evidence type="ECO:0000313" key="3">
    <source>
        <dbReference type="Proteomes" id="UP000471501"/>
    </source>
</evidence>
<keyword evidence="1" id="KW-1133">Transmembrane helix</keyword>
<gene>
    <name evidence="2" type="ORF">GON26_11225</name>
</gene>
<feature type="transmembrane region" description="Helical" evidence="1">
    <location>
        <begin position="25"/>
        <end position="45"/>
    </location>
</feature>
<dbReference type="EMBL" id="WSTB01000005">
    <property type="protein sequence ID" value="MWB94941.1"/>
    <property type="molecule type" value="Genomic_DNA"/>
</dbReference>
<dbReference type="RefSeq" id="WP_160374902.1">
    <property type="nucleotide sequence ID" value="NZ_WSTB01000005.1"/>
</dbReference>
<sequence length="107" mass="12093">MSNSVYQINKGINQSIEFKGLKAQYIWYLGGGIILLMILFAAMYIAGMPSFLCIAVIGISGTLWVFKIYKMSHKYGEYGLMKTLAKRQIPGSVKAQSRRIFQMQKSI</sequence>
<evidence type="ECO:0000256" key="1">
    <source>
        <dbReference type="SAM" id="Phobius"/>
    </source>
</evidence>
<reference evidence="2 3" key="1">
    <citation type="submission" date="2019-12" db="EMBL/GenBank/DDBJ databases">
        <authorList>
            <person name="Kim Y.S."/>
        </authorList>
    </citation>
    <scope>NUCLEOTIDE SEQUENCE [LARGE SCALE GENOMIC DNA]</scope>
    <source>
        <strain evidence="2 3">GA093</strain>
    </source>
</reference>
<keyword evidence="1" id="KW-0812">Transmembrane</keyword>
<dbReference type="Proteomes" id="UP000471501">
    <property type="component" value="Unassembled WGS sequence"/>
</dbReference>
<protein>
    <submittedName>
        <fullName evidence="2">DUF4133 domain-containing protein</fullName>
    </submittedName>
</protein>
<organism evidence="2 3">
    <name type="scientific">Flavobacterium hydrocarbonoxydans</name>
    <dbReference type="NCBI Taxonomy" id="2683249"/>
    <lineage>
        <taxon>Bacteria</taxon>
        <taxon>Pseudomonadati</taxon>
        <taxon>Bacteroidota</taxon>
        <taxon>Flavobacteriia</taxon>
        <taxon>Flavobacteriales</taxon>
        <taxon>Flavobacteriaceae</taxon>
        <taxon>Flavobacterium</taxon>
    </lineage>
</organism>
<accession>A0A6I4NLB4</accession>
<proteinExistence type="predicted"/>
<dbReference type="Pfam" id="PF13571">
    <property type="entry name" value="DUF4133"/>
    <property type="match status" value="1"/>
</dbReference>
<keyword evidence="3" id="KW-1185">Reference proteome</keyword>
<name>A0A6I4NLB4_9FLAO</name>